<comment type="catalytic activity">
    <reaction evidence="1 6">
        <text>alpha,alpha-trehalose 6-phosphate + H2O = alpha,alpha-trehalose + phosphate</text>
        <dbReference type="Rhea" id="RHEA:23420"/>
        <dbReference type="ChEBI" id="CHEBI:15377"/>
        <dbReference type="ChEBI" id="CHEBI:16551"/>
        <dbReference type="ChEBI" id="CHEBI:43474"/>
        <dbReference type="ChEBI" id="CHEBI:58429"/>
        <dbReference type="EC" id="3.1.3.12"/>
    </reaction>
</comment>
<reference evidence="7" key="1">
    <citation type="journal article" date="2021" name="Nat. Microbiol.">
        <title>Cocultivation of an ultrasmall environmental parasitic bacterium with lytic ability against bacteria associated with wastewater foams.</title>
        <authorList>
            <person name="Batinovic S."/>
            <person name="Rose J.J.A."/>
            <person name="Ratcliffe J."/>
            <person name="Seviour R.J."/>
            <person name="Petrovski S."/>
        </authorList>
    </citation>
    <scope>NUCLEOTIDE SEQUENCE</scope>
    <source>
        <strain evidence="7">CON9</strain>
    </source>
</reference>
<organism evidence="7 8">
    <name type="scientific">Gordonia pseudamarae</name>
    <dbReference type="NCBI Taxonomy" id="2831662"/>
    <lineage>
        <taxon>Bacteria</taxon>
        <taxon>Bacillati</taxon>
        <taxon>Actinomycetota</taxon>
        <taxon>Actinomycetes</taxon>
        <taxon>Mycobacteriales</taxon>
        <taxon>Gordoniaceae</taxon>
        <taxon>Gordonia</taxon>
    </lineage>
</organism>
<dbReference type="PANTHER" id="PTHR43768">
    <property type="entry name" value="TREHALOSE 6-PHOSPHATE PHOSPHATASE"/>
    <property type="match status" value="1"/>
</dbReference>
<dbReference type="Proteomes" id="UP001059836">
    <property type="component" value="Chromosome"/>
</dbReference>
<dbReference type="EMBL" id="CP045809">
    <property type="protein sequence ID" value="QHN33834.1"/>
    <property type="molecule type" value="Genomic_DNA"/>
</dbReference>
<proteinExistence type="inferred from homology"/>
<evidence type="ECO:0000256" key="6">
    <source>
        <dbReference type="RuleBase" id="RU361117"/>
    </source>
</evidence>
<dbReference type="Pfam" id="PF02358">
    <property type="entry name" value="Trehalose_PPase"/>
    <property type="match status" value="1"/>
</dbReference>
<dbReference type="NCBIfam" id="TIGR01484">
    <property type="entry name" value="HAD-SF-IIB"/>
    <property type="match status" value="1"/>
</dbReference>
<comment type="pathway">
    <text evidence="2 6">Glycan biosynthesis; trehalose biosynthesis.</text>
</comment>
<dbReference type="GO" id="GO:0004805">
    <property type="term" value="F:trehalose-phosphatase activity"/>
    <property type="evidence" value="ECO:0007669"/>
    <property type="project" value="UniProtKB-EC"/>
</dbReference>
<dbReference type="InterPro" id="IPR006379">
    <property type="entry name" value="HAD-SF_hydro_IIB"/>
</dbReference>
<keyword evidence="6" id="KW-0479">Metal-binding</keyword>
<evidence type="ECO:0000256" key="1">
    <source>
        <dbReference type="ARBA" id="ARBA00000500"/>
    </source>
</evidence>
<dbReference type="NCBIfam" id="TIGR00685">
    <property type="entry name" value="T6PP"/>
    <property type="match status" value="1"/>
</dbReference>
<dbReference type="InterPro" id="IPR023214">
    <property type="entry name" value="HAD_sf"/>
</dbReference>
<dbReference type="PANTHER" id="PTHR43768:SF3">
    <property type="entry name" value="TREHALOSE 6-PHOSPHATE PHOSPHATASE"/>
    <property type="match status" value="1"/>
</dbReference>
<dbReference type="Gene3D" id="3.30.70.1020">
    <property type="entry name" value="Trehalose-6-phosphate phosphatase related protein, domain 2"/>
    <property type="match status" value="1"/>
</dbReference>
<evidence type="ECO:0000256" key="5">
    <source>
        <dbReference type="ARBA" id="ARBA00024179"/>
    </source>
</evidence>
<dbReference type="EC" id="3.1.3.12" evidence="6"/>
<evidence type="ECO:0000256" key="2">
    <source>
        <dbReference type="ARBA" id="ARBA00005199"/>
    </source>
</evidence>
<keyword evidence="4 6" id="KW-0378">Hydrolase</keyword>
<name>A0ABX6ID79_9ACTN</name>
<accession>A0ABX6ID79</accession>
<evidence type="ECO:0000313" key="7">
    <source>
        <dbReference type="EMBL" id="QHN33834.1"/>
    </source>
</evidence>
<evidence type="ECO:0000313" key="8">
    <source>
        <dbReference type="Proteomes" id="UP001059836"/>
    </source>
</evidence>
<dbReference type="Gene3D" id="3.40.50.1000">
    <property type="entry name" value="HAD superfamily/HAD-like"/>
    <property type="match status" value="1"/>
</dbReference>
<sequence length="260" mass="26707">MTGIGIDRSLRSALAAAAAARHLLVASDYDGVLSPIVSQPEDAVPDPASVAAIESAAALPNTSAAVVSGRALGDLSLRSGLSVDGPVTLIGSHGTESSSGFITEITDRHRALLARIVAEFDAIAADYPGVRVESKPISAALHVRNAAPADADSALLRAREGAAGWEGVEATEGKSVIELAVIKTSKGHALDALRARTGADAVIYLGDDVTDEKAFAHLGPADVSIKVGEGPTVATHRIPDTDAVATVLEFTLIQRRDTLR</sequence>
<dbReference type="InterPro" id="IPR003337">
    <property type="entry name" value="Trehalose_PPase"/>
</dbReference>
<keyword evidence="8" id="KW-1185">Reference proteome</keyword>
<gene>
    <name evidence="7" type="primary">otsB</name>
    <name evidence="7" type="ORF">GII31_01870</name>
</gene>
<dbReference type="RefSeq" id="WP_213246283.1">
    <property type="nucleotide sequence ID" value="NZ_CP045806.1"/>
</dbReference>
<protein>
    <recommendedName>
        <fullName evidence="6">Trehalose 6-phosphate phosphatase</fullName>
        <ecNumber evidence="6">3.1.3.12</ecNumber>
    </recommendedName>
</protein>
<comment type="cofactor">
    <cofactor evidence="6">
        <name>Mg(2+)</name>
        <dbReference type="ChEBI" id="CHEBI:18420"/>
    </cofactor>
</comment>
<evidence type="ECO:0000256" key="3">
    <source>
        <dbReference type="ARBA" id="ARBA00008770"/>
    </source>
</evidence>
<keyword evidence="6" id="KW-0460">Magnesium</keyword>
<evidence type="ECO:0000256" key="4">
    <source>
        <dbReference type="ARBA" id="ARBA00022801"/>
    </source>
</evidence>
<dbReference type="InterPro" id="IPR036412">
    <property type="entry name" value="HAD-like_sf"/>
</dbReference>
<comment type="similarity">
    <text evidence="3 6">Belongs to the trehalose phosphatase family.</text>
</comment>
<dbReference type="InterPro" id="IPR044651">
    <property type="entry name" value="OTSB-like"/>
</dbReference>
<dbReference type="SUPFAM" id="SSF56784">
    <property type="entry name" value="HAD-like"/>
    <property type="match status" value="1"/>
</dbReference>
<comment type="function">
    <text evidence="5 6">Removes the phosphate from trehalose 6-phosphate to produce free trehalose.</text>
</comment>